<dbReference type="PANTHER" id="PTHR30621:SF0">
    <property type="entry name" value="BIFUNCTIONAL GLUTAMINE SYNTHETASE ADENYLYLTRANSFERASE_ADENYLYL-REMOVING ENZYME"/>
    <property type="match status" value="1"/>
</dbReference>
<organism evidence="7 8">
    <name type="scientific">Capsulimonas corticalis</name>
    <dbReference type="NCBI Taxonomy" id="2219043"/>
    <lineage>
        <taxon>Bacteria</taxon>
        <taxon>Bacillati</taxon>
        <taxon>Armatimonadota</taxon>
        <taxon>Armatimonadia</taxon>
        <taxon>Capsulimonadales</taxon>
        <taxon>Capsulimonadaceae</taxon>
        <taxon>Capsulimonas</taxon>
    </lineage>
</organism>
<dbReference type="GO" id="GO:0005524">
    <property type="term" value="F:ATP binding"/>
    <property type="evidence" value="ECO:0007669"/>
    <property type="project" value="UniProtKB-KW"/>
</dbReference>
<evidence type="ECO:0000256" key="1">
    <source>
        <dbReference type="ARBA" id="ARBA00022679"/>
    </source>
</evidence>
<dbReference type="AlphaFoldDB" id="A0A402CP03"/>
<dbReference type="EMBL" id="AP025739">
    <property type="protein sequence ID" value="BDI33219.1"/>
    <property type="molecule type" value="Genomic_DNA"/>
</dbReference>
<dbReference type="Proteomes" id="UP000287394">
    <property type="component" value="Chromosome"/>
</dbReference>
<keyword evidence="3" id="KW-0547">Nucleotide-binding</keyword>
<dbReference type="RefSeq" id="WP_165863874.1">
    <property type="nucleotide sequence ID" value="NZ_AP025739.1"/>
</dbReference>
<evidence type="ECO:0000256" key="2">
    <source>
        <dbReference type="ARBA" id="ARBA00022695"/>
    </source>
</evidence>
<dbReference type="InterPro" id="IPR005190">
    <property type="entry name" value="GlnE_rpt_dom"/>
</dbReference>
<dbReference type="CDD" id="cd05401">
    <property type="entry name" value="NT_GlnE_GlnD_like"/>
    <property type="match status" value="2"/>
</dbReference>
<dbReference type="InterPro" id="IPR023057">
    <property type="entry name" value="GlnE"/>
</dbReference>
<dbReference type="Gene3D" id="3.30.460.10">
    <property type="entry name" value="Beta Polymerase, domain 2"/>
    <property type="match status" value="2"/>
</dbReference>
<dbReference type="Gene3D" id="1.20.120.330">
    <property type="entry name" value="Nucleotidyltransferases domain 2"/>
    <property type="match status" value="2"/>
</dbReference>
<protein>
    <submittedName>
        <fullName evidence="7">Glutamate-ammonia-ligase adenylyltransferase</fullName>
    </submittedName>
</protein>
<evidence type="ECO:0000313" key="7">
    <source>
        <dbReference type="EMBL" id="BDI33219.1"/>
    </source>
</evidence>
<dbReference type="KEGG" id="ccot:CCAX7_52700"/>
<dbReference type="InterPro" id="IPR013546">
    <property type="entry name" value="PII_UdlTrfase/GS_AdlTrfase"/>
</dbReference>
<evidence type="ECO:0000313" key="8">
    <source>
        <dbReference type="Proteomes" id="UP000287394"/>
    </source>
</evidence>
<gene>
    <name evidence="7" type="primary">glnE</name>
    <name evidence="7" type="ORF">CCAX7_52700</name>
</gene>
<dbReference type="Pfam" id="PF08335">
    <property type="entry name" value="GlnD_UR_UTase"/>
    <property type="match status" value="2"/>
</dbReference>
<evidence type="ECO:0000256" key="3">
    <source>
        <dbReference type="ARBA" id="ARBA00022741"/>
    </source>
</evidence>
<keyword evidence="6" id="KW-0511">Multifunctional enzyme</keyword>
<dbReference type="Pfam" id="PF03710">
    <property type="entry name" value="GlnE"/>
    <property type="match status" value="2"/>
</dbReference>
<dbReference type="SUPFAM" id="SSF81301">
    <property type="entry name" value="Nucleotidyltransferase"/>
    <property type="match status" value="2"/>
</dbReference>
<dbReference type="SUPFAM" id="SSF81593">
    <property type="entry name" value="Nucleotidyltransferase substrate binding subunit/domain"/>
    <property type="match status" value="2"/>
</dbReference>
<accession>A0A402CP03</accession>
<keyword evidence="8" id="KW-1185">Reference proteome</keyword>
<keyword evidence="2 7" id="KW-0548">Nucleotidyltransferase</keyword>
<dbReference type="GO" id="GO:0000820">
    <property type="term" value="P:regulation of glutamine family amino acid metabolic process"/>
    <property type="evidence" value="ECO:0007669"/>
    <property type="project" value="TreeGrafter"/>
</dbReference>
<reference evidence="7 8" key="1">
    <citation type="journal article" date="2019" name="Int. J. Syst. Evol. Microbiol.">
        <title>Capsulimonas corticalis gen. nov., sp. nov., an aerobic capsulated bacterium, of a novel bacterial order, Capsulimonadales ord. nov., of the class Armatimonadia of the phylum Armatimonadetes.</title>
        <authorList>
            <person name="Li J."/>
            <person name="Kudo C."/>
            <person name="Tonouchi A."/>
        </authorList>
    </citation>
    <scope>NUCLEOTIDE SEQUENCE [LARGE SCALE GENOMIC DNA]</scope>
    <source>
        <strain evidence="7 8">AX-7</strain>
    </source>
</reference>
<evidence type="ECO:0000256" key="6">
    <source>
        <dbReference type="ARBA" id="ARBA00023268"/>
    </source>
</evidence>
<dbReference type="GO" id="GO:0005829">
    <property type="term" value="C:cytosol"/>
    <property type="evidence" value="ECO:0007669"/>
    <property type="project" value="TreeGrafter"/>
</dbReference>
<keyword evidence="1" id="KW-0808">Transferase</keyword>
<proteinExistence type="predicted"/>
<dbReference type="PANTHER" id="PTHR30621">
    <property type="entry name" value="GLUTAMINE SYNTHETASE ADENYLYLTRANSFERASE"/>
    <property type="match status" value="1"/>
</dbReference>
<evidence type="ECO:0000256" key="4">
    <source>
        <dbReference type="ARBA" id="ARBA00022840"/>
    </source>
</evidence>
<dbReference type="GO" id="GO:0008882">
    <property type="term" value="F:[glutamate-ammonia-ligase] adenylyltransferase activity"/>
    <property type="evidence" value="ECO:0007669"/>
    <property type="project" value="InterPro"/>
</dbReference>
<name>A0A402CP03_9BACT</name>
<keyword evidence="5" id="KW-0460">Magnesium</keyword>
<dbReference type="InterPro" id="IPR043519">
    <property type="entry name" value="NT_sf"/>
</dbReference>
<evidence type="ECO:0000256" key="5">
    <source>
        <dbReference type="ARBA" id="ARBA00022842"/>
    </source>
</evidence>
<keyword evidence="4" id="KW-0067">ATP-binding</keyword>
<dbReference type="Gene3D" id="1.20.120.1510">
    <property type="match status" value="1"/>
</dbReference>
<sequence>MIERYSDLTPEALAPMGFEDPAHACYVLQEFAGHNVPDALFEAFLRVVVRALEACADPDRALGNLARWADVSGSRYSAYAMIASDPEAARILTTVFAASQFFANLIISNPEYVEVLTNPRMRDRERDLDALWEDLTRRTAVARTPNAKRDALRRFKPLEVLRIGARDILGYADMARTARAISDFADACVRMAVEICAEEAGIPDPPFAVIAMGKLGGRELNYSSDIDLIFVHEERPGFQPMKFAEAVRDTMARVTDAGFVFRVDLRLRPEGRFGALSRSVESCRAYYESWAEPWERQALLKARGVAGDVTVGGAFVGMALDFVYPSRVEESFVASIRSNKRRIEEKAERSGDADVNVKEGFGGIRDVEFAVQLMQLVAGGKNEQLRTGNSLEALDRLAHAGFITRDEHDMLAESYAFLRTAEHRLQIMDELPIRNIPRDPHELDKFGRRLGYIDGTEFHEDYRRHTQRVHALFTRLFYGVEETSKPKDEIAAWVLAPDDPAATAHLREELTRLGFANFDAAMRILRQSIEGSEYGGMAPDSTDSFAAISGRLLRAAGETSDPDSALLGLDNLAREVPSRSALFQTLAESDTLLPRLCRLAAEGPAVWQLLLQHLEFLDLLADEEVMDSPSPPPAKLPATPKALATSVLRARLLCGARDIWEIHDVGGTMAELTTIAERALESALAMARAELGFEGRFAVIGMGKLGGRELGYASDLDVLYLADSDVLVPAAKVAERLQQILRDDIARYGIRFELDARLRPDGRKGQLVLDLATYRRYYADSAATWERQALLKSRPAAGDASLGAEFAALAAGFVYGSPLGDTQIEEIRAMKRRIEKERTQSANNLKLSPGGMTDIEWIAQLLQLRFGPKKPRLRKTSTLDALLALRDDAKIQQADWEVLDAAYKELTQLRNRLYLRRGVGSDTFEPMPAATQMRMQQVRALGLRLFYGENI</sequence>